<evidence type="ECO:0000256" key="2">
    <source>
        <dbReference type="ARBA" id="ARBA00022827"/>
    </source>
</evidence>
<dbReference type="PANTHER" id="PTHR48105">
    <property type="entry name" value="THIOREDOXIN REDUCTASE 1-RELATED-RELATED"/>
    <property type="match status" value="1"/>
</dbReference>
<dbReference type="RefSeq" id="WP_066238331.1">
    <property type="nucleotide sequence ID" value="NZ_LSGP01000013.1"/>
</dbReference>
<evidence type="ECO:0000256" key="5">
    <source>
        <dbReference type="ARBA" id="ARBA00023284"/>
    </source>
</evidence>
<keyword evidence="2" id="KW-0274">FAD</keyword>
<gene>
    <name evidence="7" type="ORF">AXX12_01960</name>
</gene>
<dbReference type="OrthoDB" id="9806179at2"/>
<reference evidence="7 8" key="1">
    <citation type="submission" date="2016-02" db="EMBL/GenBank/DDBJ databases">
        <title>Anaerosporomusa subterraneum gen. nov., sp. nov., a spore-forming obligate anaerobe isolated from saprolite.</title>
        <authorList>
            <person name="Choi J.K."/>
            <person name="Shah M."/>
            <person name="Yee N."/>
        </authorList>
    </citation>
    <scope>NUCLEOTIDE SEQUENCE [LARGE SCALE GENOMIC DNA]</scope>
    <source>
        <strain evidence="7 8">RU4</strain>
    </source>
</reference>
<dbReference type="PROSITE" id="PS00573">
    <property type="entry name" value="PYRIDINE_REDOX_2"/>
    <property type="match status" value="1"/>
</dbReference>
<dbReference type="PRINTS" id="PR00469">
    <property type="entry name" value="PNDRDTASEII"/>
</dbReference>
<dbReference type="InterPro" id="IPR036188">
    <property type="entry name" value="FAD/NAD-bd_sf"/>
</dbReference>
<name>A0A154BSF6_ANASB</name>
<organism evidence="7 8">
    <name type="scientific">Anaerosporomusa subterranea</name>
    <dbReference type="NCBI Taxonomy" id="1794912"/>
    <lineage>
        <taxon>Bacteria</taxon>
        <taxon>Bacillati</taxon>
        <taxon>Bacillota</taxon>
        <taxon>Negativicutes</taxon>
        <taxon>Acetonemataceae</taxon>
        <taxon>Anaerosporomusa</taxon>
    </lineage>
</organism>
<dbReference type="InterPro" id="IPR050097">
    <property type="entry name" value="Ferredoxin-NADP_redctase_2"/>
</dbReference>
<evidence type="ECO:0000256" key="3">
    <source>
        <dbReference type="ARBA" id="ARBA00023002"/>
    </source>
</evidence>
<dbReference type="SUPFAM" id="SSF51905">
    <property type="entry name" value="FAD/NAD(P)-binding domain"/>
    <property type="match status" value="1"/>
</dbReference>
<sequence length="303" mass="33120">MFDLLVIGGGPAGMTAVVYAARKKLNTLLVTQDLGGQVLWTRDIQNYMGYQFVTGPELMAKFEEQVRMFPVTVKYEDVVKLEKMSDGSFTVRTAEGAEYQGKAVILASGKRPRRLNVPGETELTGMGVSYCATCDGPLFAGMSVAVVGSGNSALQAAIELANVAKQVYLVSRDPYIADPIIIEMLEKYPNLEEIKEHESKEIIGKYSVEQYIIHPNGRPEQSRELSVQGVFVEVGLIPNSEFADLVERNEFGEVIVDCRARTNIEGLFAAGDVTDGPDKQIVIAAGDGSKAALVAYEYLLHQR</sequence>
<dbReference type="Pfam" id="PF07992">
    <property type="entry name" value="Pyr_redox_2"/>
    <property type="match status" value="1"/>
</dbReference>
<keyword evidence="4" id="KW-1015">Disulfide bond</keyword>
<dbReference type="STRING" id="1794912.AXX12_01960"/>
<dbReference type="InterPro" id="IPR008255">
    <property type="entry name" value="Pyr_nucl-diS_OxRdtase_2_AS"/>
</dbReference>
<keyword evidence="8" id="KW-1185">Reference proteome</keyword>
<dbReference type="AlphaFoldDB" id="A0A154BSF6"/>
<proteinExistence type="predicted"/>
<keyword evidence="1" id="KW-0285">Flavoprotein</keyword>
<keyword evidence="3" id="KW-0560">Oxidoreductase</keyword>
<dbReference type="InterPro" id="IPR023753">
    <property type="entry name" value="FAD/NAD-binding_dom"/>
</dbReference>
<accession>A0A154BSF6</accession>
<feature type="domain" description="FAD/NAD(P)-binding" evidence="6">
    <location>
        <begin position="2"/>
        <end position="278"/>
    </location>
</feature>
<evidence type="ECO:0000256" key="1">
    <source>
        <dbReference type="ARBA" id="ARBA00022630"/>
    </source>
</evidence>
<dbReference type="EMBL" id="LSGP01000013">
    <property type="protein sequence ID" value="KYZ76933.1"/>
    <property type="molecule type" value="Genomic_DNA"/>
</dbReference>
<protein>
    <submittedName>
        <fullName evidence="7">Thioredoxin-disulfide reductase</fullName>
    </submittedName>
</protein>
<evidence type="ECO:0000313" key="8">
    <source>
        <dbReference type="Proteomes" id="UP000076268"/>
    </source>
</evidence>
<dbReference type="Gene3D" id="3.50.50.60">
    <property type="entry name" value="FAD/NAD(P)-binding domain"/>
    <property type="match status" value="2"/>
</dbReference>
<evidence type="ECO:0000313" key="7">
    <source>
        <dbReference type="EMBL" id="KYZ76933.1"/>
    </source>
</evidence>
<dbReference type="GO" id="GO:0016668">
    <property type="term" value="F:oxidoreductase activity, acting on a sulfur group of donors, NAD(P) as acceptor"/>
    <property type="evidence" value="ECO:0007669"/>
    <property type="project" value="UniProtKB-ARBA"/>
</dbReference>
<dbReference type="Proteomes" id="UP000076268">
    <property type="component" value="Unassembled WGS sequence"/>
</dbReference>
<comment type="caution">
    <text evidence="7">The sequence shown here is derived from an EMBL/GenBank/DDBJ whole genome shotgun (WGS) entry which is preliminary data.</text>
</comment>
<keyword evidence="5" id="KW-0676">Redox-active center</keyword>
<evidence type="ECO:0000256" key="4">
    <source>
        <dbReference type="ARBA" id="ARBA00023157"/>
    </source>
</evidence>
<dbReference type="PRINTS" id="PR00368">
    <property type="entry name" value="FADPNR"/>
</dbReference>
<evidence type="ECO:0000259" key="6">
    <source>
        <dbReference type="Pfam" id="PF07992"/>
    </source>
</evidence>